<dbReference type="SMART" id="SM00420">
    <property type="entry name" value="HTH_DEOR"/>
    <property type="match status" value="1"/>
</dbReference>
<dbReference type="InterPro" id="IPR036388">
    <property type="entry name" value="WH-like_DNA-bd_sf"/>
</dbReference>
<evidence type="ECO:0000256" key="1">
    <source>
        <dbReference type="ARBA" id="ARBA00023015"/>
    </source>
</evidence>
<dbReference type="InterPro" id="IPR050313">
    <property type="entry name" value="Carb_Metab_HTH_regulators"/>
</dbReference>
<dbReference type="SUPFAM" id="SSF46785">
    <property type="entry name" value="Winged helix' DNA-binding domain"/>
    <property type="match status" value="1"/>
</dbReference>
<keyword evidence="6" id="KW-1185">Reference proteome</keyword>
<dbReference type="PRINTS" id="PR00037">
    <property type="entry name" value="HTHLACR"/>
</dbReference>
<dbReference type="EMBL" id="BJYA01000014">
    <property type="protein sequence ID" value="GEN46298.1"/>
    <property type="molecule type" value="Genomic_DNA"/>
</dbReference>
<organism evidence="5 6">
    <name type="scientific">Alkalibacillus haloalkaliphilus</name>
    <dbReference type="NCBI Taxonomy" id="94136"/>
    <lineage>
        <taxon>Bacteria</taxon>
        <taxon>Bacillati</taxon>
        <taxon>Bacillota</taxon>
        <taxon>Bacilli</taxon>
        <taxon>Bacillales</taxon>
        <taxon>Bacillaceae</taxon>
        <taxon>Alkalibacillus</taxon>
    </lineage>
</organism>
<evidence type="ECO:0000256" key="2">
    <source>
        <dbReference type="ARBA" id="ARBA00023125"/>
    </source>
</evidence>
<evidence type="ECO:0000313" key="5">
    <source>
        <dbReference type="EMBL" id="GEN46298.1"/>
    </source>
</evidence>
<dbReference type="PROSITE" id="PS00894">
    <property type="entry name" value="HTH_DEOR_1"/>
    <property type="match status" value="1"/>
</dbReference>
<dbReference type="InterPro" id="IPR037171">
    <property type="entry name" value="NagB/RpiA_transferase-like"/>
</dbReference>
<dbReference type="RefSeq" id="WP_146817001.1">
    <property type="nucleotide sequence ID" value="NZ_BJYA01000014.1"/>
</dbReference>
<proteinExistence type="predicted"/>
<dbReference type="GO" id="GO:0003677">
    <property type="term" value="F:DNA binding"/>
    <property type="evidence" value="ECO:0007669"/>
    <property type="project" value="UniProtKB-KW"/>
</dbReference>
<dbReference type="InterPro" id="IPR018356">
    <property type="entry name" value="Tscrpt_reg_HTH_DeoR_CS"/>
</dbReference>
<dbReference type="PANTHER" id="PTHR30363">
    <property type="entry name" value="HTH-TYPE TRANSCRIPTIONAL REGULATOR SRLR-RELATED"/>
    <property type="match status" value="1"/>
</dbReference>
<comment type="caution">
    <text evidence="5">The sequence shown here is derived from an EMBL/GenBank/DDBJ whole genome shotgun (WGS) entry which is preliminary data.</text>
</comment>
<dbReference type="Pfam" id="PF00455">
    <property type="entry name" value="DeoRC"/>
    <property type="match status" value="1"/>
</dbReference>
<dbReference type="InterPro" id="IPR036390">
    <property type="entry name" value="WH_DNA-bd_sf"/>
</dbReference>
<keyword evidence="2" id="KW-0238">DNA-binding</keyword>
<dbReference type="PANTHER" id="PTHR30363:SF44">
    <property type="entry name" value="AGA OPERON TRANSCRIPTIONAL REPRESSOR-RELATED"/>
    <property type="match status" value="1"/>
</dbReference>
<name>A0A511W7J7_9BACI</name>
<dbReference type="InterPro" id="IPR001034">
    <property type="entry name" value="DeoR_HTH"/>
</dbReference>
<evidence type="ECO:0000313" key="6">
    <source>
        <dbReference type="Proteomes" id="UP000321440"/>
    </source>
</evidence>
<keyword evidence="3" id="KW-0804">Transcription</keyword>
<dbReference type="PROSITE" id="PS51000">
    <property type="entry name" value="HTH_DEOR_2"/>
    <property type="match status" value="1"/>
</dbReference>
<dbReference type="Gene3D" id="1.10.10.10">
    <property type="entry name" value="Winged helix-like DNA-binding domain superfamily/Winged helix DNA-binding domain"/>
    <property type="match status" value="1"/>
</dbReference>
<dbReference type="GO" id="GO:0003700">
    <property type="term" value="F:DNA-binding transcription factor activity"/>
    <property type="evidence" value="ECO:0007669"/>
    <property type="project" value="InterPro"/>
</dbReference>
<dbReference type="OrthoDB" id="9797223at2"/>
<evidence type="ECO:0000256" key="3">
    <source>
        <dbReference type="ARBA" id="ARBA00023163"/>
    </source>
</evidence>
<protein>
    <submittedName>
        <fullName evidence="5">DeoR family transcriptional regulator</fullName>
    </submittedName>
</protein>
<gene>
    <name evidence="5" type="ORF">AHA02nite_20740</name>
</gene>
<dbReference type="SUPFAM" id="SSF100950">
    <property type="entry name" value="NagB/RpiA/CoA transferase-like"/>
    <property type="match status" value="1"/>
</dbReference>
<dbReference type="SMART" id="SM01134">
    <property type="entry name" value="DeoRC"/>
    <property type="match status" value="1"/>
</dbReference>
<reference evidence="5 6" key="1">
    <citation type="submission" date="2019-07" db="EMBL/GenBank/DDBJ databases">
        <title>Whole genome shotgun sequence of Alkalibacillus haloalkaliphilus NBRC 103110.</title>
        <authorList>
            <person name="Hosoyama A."/>
            <person name="Uohara A."/>
            <person name="Ohji S."/>
            <person name="Ichikawa N."/>
        </authorList>
    </citation>
    <scope>NUCLEOTIDE SEQUENCE [LARGE SCALE GENOMIC DNA]</scope>
    <source>
        <strain evidence="5 6">NBRC 103110</strain>
    </source>
</reference>
<dbReference type="Pfam" id="PF08220">
    <property type="entry name" value="HTH_DeoR"/>
    <property type="match status" value="1"/>
</dbReference>
<keyword evidence="1" id="KW-0805">Transcription regulation</keyword>
<evidence type="ECO:0000259" key="4">
    <source>
        <dbReference type="PROSITE" id="PS51000"/>
    </source>
</evidence>
<dbReference type="AlphaFoldDB" id="A0A511W7J7"/>
<dbReference type="Gene3D" id="3.40.50.1360">
    <property type="match status" value="1"/>
</dbReference>
<sequence>MLYSEERKNKIHAYVEKHKRASVQHLCDAFNVSESTIRRDLSELEQDHLLRRTHGGAIAFESVNFEPTVTEKADRFQKEKQIIATRAASYIQEGDTILIDAGTTTLPLIYEIKHFSSLTVVTNSVVHSELLKDSPQIEVVVPGGRLRHETQALVGPITDQTLSLLHVDKAFIGTNGIDLSDGLTTPNLIEASTKRTMISQSSEVIVLADHSKFEKVTFAKFGDIDDIDRFITDEQVDQSFVSEFHQRGVKLDIVLLQED</sequence>
<dbReference type="InterPro" id="IPR014036">
    <property type="entry name" value="DeoR-like_C"/>
</dbReference>
<feature type="domain" description="HTH deoR-type" evidence="4">
    <location>
        <begin position="4"/>
        <end position="59"/>
    </location>
</feature>
<dbReference type="Proteomes" id="UP000321440">
    <property type="component" value="Unassembled WGS sequence"/>
</dbReference>
<accession>A0A511W7J7</accession>